<comment type="caution">
    <text evidence="2">The sequence shown here is derived from an EMBL/GenBank/DDBJ whole genome shotgun (WGS) entry which is preliminary data.</text>
</comment>
<proteinExistence type="predicted"/>
<feature type="transmembrane region" description="Helical" evidence="1">
    <location>
        <begin position="420"/>
        <end position="444"/>
    </location>
</feature>
<evidence type="ECO:0000313" key="2">
    <source>
        <dbReference type="EMBL" id="RXH72413.1"/>
    </source>
</evidence>
<evidence type="ECO:0000313" key="3">
    <source>
        <dbReference type="Proteomes" id="UP000290289"/>
    </source>
</evidence>
<keyword evidence="3" id="KW-1185">Reference proteome</keyword>
<dbReference type="AlphaFoldDB" id="A0A498HU48"/>
<dbReference type="Proteomes" id="UP000290289">
    <property type="component" value="Chromosome 15"/>
</dbReference>
<protein>
    <submittedName>
        <fullName evidence="2">Uncharacterized protein</fullName>
    </submittedName>
</protein>
<dbReference type="Pfam" id="PF03140">
    <property type="entry name" value="DUF247"/>
    <property type="match status" value="2"/>
</dbReference>
<name>A0A498HU48_MALDO</name>
<sequence>MVKKKVKYSSSQAPDDIEKACISVVNSTTKRLNGLSPLSRHCCISKVPERLRCVRKKAYTPQAVSIGPLHHEDKDLLYMEEHKQRYLQHFLHRIRVETKEDLEVYVNKIMAQEARLRGCYDGEAGEFKSDVFVSIILVDAAFIIELLLRNFSQRLEDDNDWIFTKPWMLQNIAPDMILLENQLPFFILEYLFADVSSNWDNAEDLPSLVELSYMFFQKTVHLQENEDNLKNIISSRLEVKHFVDLIRTLHLPSLKRSQTEKPLENTLNTPCAKKLHQAGVKFQVSSSKNLFDISFNINKGILEIPQVEIHDYSELTLRNLLVFEQCHCMENHISDYLRIMDGFVNTPMDVDFLVEHGIFVNTLGDNNKVSILINKLCVGVSWNNENCYFADLSKELNNYCGKLFNKSKASLKQKYFNTPWAMISVFAAGFLIVLTIIQTVTMALKKVKYSRTRAPDDIEKAISSAVNSMANHLNGLSPLSGNCCINKVPARLRCVMKKAYTPQVVSIGPLHHENKDLLYMEEHKQRYLQHFLHRIRVETKEDLEVYVKKIMAKEERLRGCYEGEASEFESDVFVSIILVDAALSLSSY</sequence>
<accession>A0A498HU48</accession>
<gene>
    <name evidence="2" type="ORF">DVH24_012097</name>
</gene>
<organism evidence="2 3">
    <name type="scientific">Malus domestica</name>
    <name type="common">Apple</name>
    <name type="synonym">Pyrus malus</name>
    <dbReference type="NCBI Taxonomy" id="3750"/>
    <lineage>
        <taxon>Eukaryota</taxon>
        <taxon>Viridiplantae</taxon>
        <taxon>Streptophyta</taxon>
        <taxon>Embryophyta</taxon>
        <taxon>Tracheophyta</taxon>
        <taxon>Spermatophyta</taxon>
        <taxon>Magnoliopsida</taxon>
        <taxon>eudicotyledons</taxon>
        <taxon>Gunneridae</taxon>
        <taxon>Pentapetalae</taxon>
        <taxon>rosids</taxon>
        <taxon>fabids</taxon>
        <taxon>Rosales</taxon>
        <taxon>Rosaceae</taxon>
        <taxon>Amygdaloideae</taxon>
        <taxon>Maleae</taxon>
        <taxon>Malus</taxon>
    </lineage>
</organism>
<reference evidence="2 3" key="1">
    <citation type="submission" date="2018-10" db="EMBL/GenBank/DDBJ databases">
        <title>A high-quality apple genome assembly.</title>
        <authorList>
            <person name="Hu J."/>
        </authorList>
    </citation>
    <scope>NUCLEOTIDE SEQUENCE [LARGE SCALE GENOMIC DNA]</scope>
    <source>
        <strain evidence="3">cv. HFTH1</strain>
        <tissue evidence="2">Young leaf</tissue>
    </source>
</reference>
<dbReference type="InterPro" id="IPR004158">
    <property type="entry name" value="DUF247_pln"/>
</dbReference>
<keyword evidence="1" id="KW-0812">Transmembrane</keyword>
<dbReference type="EMBL" id="RDQH01000341">
    <property type="protein sequence ID" value="RXH72413.1"/>
    <property type="molecule type" value="Genomic_DNA"/>
</dbReference>
<keyword evidence="1" id="KW-1133">Transmembrane helix</keyword>
<dbReference type="PANTHER" id="PTHR31170">
    <property type="entry name" value="BNAC04G53230D PROTEIN"/>
    <property type="match status" value="1"/>
</dbReference>
<keyword evidence="1" id="KW-0472">Membrane</keyword>
<dbReference type="PANTHER" id="PTHR31170:SF17">
    <property type="match status" value="1"/>
</dbReference>
<evidence type="ECO:0000256" key="1">
    <source>
        <dbReference type="SAM" id="Phobius"/>
    </source>
</evidence>